<name>A0A0G0SDI5_9BACT</name>
<dbReference type="Proteomes" id="UP000034293">
    <property type="component" value="Unassembled WGS sequence"/>
</dbReference>
<accession>A0A0G0SDI5</accession>
<dbReference type="AlphaFoldDB" id="A0A0G0SDI5"/>
<organism evidence="1 2">
    <name type="scientific">Candidatus Woesebacteria bacterium GW2011_GWA1_40_43</name>
    <dbReference type="NCBI Taxonomy" id="1618553"/>
    <lineage>
        <taxon>Bacteria</taxon>
        <taxon>Candidatus Woeseibacteriota</taxon>
    </lineage>
</organism>
<evidence type="ECO:0000313" key="2">
    <source>
        <dbReference type="Proteomes" id="UP000034293"/>
    </source>
</evidence>
<evidence type="ECO:0000313" key="1">
    <source>
        <dbReference type="EMBL" id="KKR62909.1"/>
    </source>
</evidence>
<dbReference type="EMBL" id="LBZA01000039">
    <property type="protein sequence ID" value="KKR62909.1"/>
    <property type="molecule type" value="Genomic_DNA"/>
</dbReference>
<sequence length="70" mass="7368">MIIGPADTAAALAEAEDAADFQEGEDLLLVKTEADAKCSQLSAQTVEKSVKCLSGRQTVSRFIAVSVLKK</sequence>
<comment type="caution">
    <text evidence="1">The sequence shown here is derived from an EMBL/GenBank/DDBJ whole genome shotgun (WGS) entry which is preliminary data.</text>
</comment>
<reference evidence="1 2" key="1">
    <citation type="journal article" date="2015" name="Nature">
        <title>rRNA introns, odd ribosomes, and small enigmatic genomes across a large radiation of phyla.</title>
        <authorList>
            <person name="Brown C.T."/>
            <person name="Hug L.A."/>
            <person name="Thomas B.C."/>
            <person name="Sharon I."/>
            <person name="Castelle C.J."/>
            <person name="Singh A."/>
            <person name="Wilkins M.J."/>
            <person name="Williams K.H."/>
            <person name="Banfield J.F."/>
        </authorList>
    </citation>
    <scope>NUCLEOTIDE SEQUENCE [LARGE SCALE GENOMIC DNA]</scope>
</reference>
<proteinExistence type="predicted"/>
<protein>
    <submittedName>
        <fullName evidence="1">Uncharacterized protein</fullName>
    </submittedName>
</protein>
<gene>
    <name evidence="1" type="ORF">UU02_C0039G0007</name>
</gene>